<sequence length="100" mass="11538">MGKLITADAVEIEFEKQNPDDACEWCIYIKIRKNNKEQNALMILTNEKPYTRFTMNTGNIVKKSKDTLSEVMSNVVELSNLEKEIIDNAIKVTKEIKKDE</sequence>
<organism evidence="1">
    <name type="scientific">marine metagenome</name>
    <dbReference type="NCBI Taxonomy" id="408172"/>
    <lineage>
        <taxon>unclassified sequences</taxon>
        <taxon>metagenomes</taxon>
        <taxon>ecological metagenomes</taxon>
    </lineage>
</organism>
<gene>
    <name evidence="1" type="ORF">METZ01_LOCUS348625</name>
</gene>
<dbReference type="AlphaFoldDB" id="A0A382RGN6"/>
<name>A0A382RGN6_9ZZZZ</name>
<dbReference type="EMBL" id="UINC01120954">
    <property type="protein sequence ID" value="SVC95771.1"/>
    <property type="molecule type" value="Genomic_DNA"/>
</dbReference>
<accession>A0A382RGN6</accession>
<protein>
    <submittedName>
        <fullName evidence="1">Uncharacterized protein</fullName>
    </submittedName>
</protein>
<reference evidence="1" key="1">
    <citation type="submission" date="2018-05" db="EMBL/GenBank/DDBJ databases">
        <authorList>
            <person name="Lanie J.A."/>
            <person name="Ng W.-L."/>
            <person name="Kazmierczak K.M."/>
            <person name="Andrzejewski T.M."/>
            <person name="Davidsen T.M."/>
            <person name="Wayne K.J."/>
            <person name="Tettelin H."/>
            <person name="Glass J.I."/>
            <person name="Rusch D."/>
            <person name="Podicherti R."/>
            <person name="Tsui H.-C.T."/>
            <person name="Winkler M.E."/>
        </authorList>
    </citation>
    <scope>NUCLEOTIDE SEQUENCE</scope>
</reference>
<proteinExistence type="predicted"/>
<evidence type="ECO:0000313" key="1">
    <source>
        <dbReference type="EMBL" id="SVC95771.1"/>
    </source>
</evidence>